<evidence type="ECO:0008006" key="4">
    <source>
        <dbReference type="Google" id="ProtNLM"/>
    </source>
</evidence>
<keyword evidence="1" id="KW-0732">Signal</keyword>
<dbReference type="Proteomes" id="UP000182459">
    <property type="component" value="Chromosome"/>
</dbReference>
<proteinExistence type="predicted"/>
<organism evidence="2 3">
    <name type="scientific">Francisella hispaniensis FSC454</name>
    <dbReference type="NCBI Taxonomy" id="1088883"/>
    <lineage>
        <taxon>Bacteria</taxon>
        <taxon>Pseudomonadati</taxon>
        <taxon>Pseudomonadota</taxon>
        <taxon>Gammaproteobacteria</taxon>
        <taxon>Thiotrichales</taxon>
        <taxon>Francisellaceae</taxon>
        <taxon>Francisella</taxon>
    </lineage>
</organism>
<dbReference type="RefSeq" id="WP_066044992.1">
    <property type="nucleotide sequence ID" value="NZ_CP018093.1"/>
</dbReference>
<sequence length="188" mass="20762">MKKVLLSSLLLSLGICSVSYADYTKDSICPNDLKYQIINMRDMTFKYSQYKSHICGILEVNLNKNTQWQEKGSGWFAAGFGAKSMKGSNMFIFVPQKSQSQDVHYDVFANIGGAYGPTKPLDTKPQKGQIEVLSSSLAKVEFALYPQKIPGLANSGKIDMIFSHSKAGVYQFAPGHVAAYDNKAINLK</sequence>
<feature type="signal peptide" evidence="1">
    <location>
        <begin position="1"/>
        <end position="21"/>
    </location>
</feature>
<protein>
    <recommendedName>
        <fullName evidence="4">DOMON domain-containing protein</fullName>
    </recommendedName>
</protein>
<gene>
    <name evidence="2" type="ORF">FSC454_02750</name>
</gene>
<accession>A0AAC9J5T0</accession>
<feature type="chain" id="PRO_5042286344" description="DOMON domain-containing protein" evidence="1">
    <location>
        <begin position="22"/>
        <end position="188"/>
    </location>
</feature>
<dbReference type="EMBL" id="CP018093">
    <property type="protein sequence ID" value="APD50133.1"/>
    <property type="molecule type" value="Genomic_DNA"/>
</dbReference>
<reference evidence="2 3" key="1">
    <citation type="submission" date="2016-11" db="EMBL/GenBank/DDBJ databases">
        <authorList>
            <person name="Hagglund E."/>
            <person name="Bystrom M."/>
            <person name="Naslund J."/>
            <person name="Stenberg P."/>
            <person name="Sjodin A."/>
        </authorList>
    </citation>
    <scope>NUCLEOTIDE SEQUENCE [LARGE SCALE GENOMIC DNA]</scope>
    <source>
        <strain evidence="2 3">CCUG 58020</strain>
    </source>
</reference>
<evidence type="ECO:0000313" key="2">
    <source>
        <dbReference type="EMBL" id="APD50133.1"/>
    </source>
</evidence>
<evidence type="ECO:0000256" key="1">
    <source>
        <dbReference type="SAM" id="SignalP"/>
    </source>
</evidence>
<keyword evidence="3" id="KW-1185">Reference proteome</keyword>
<dbReference type="AlphaFoldDB" id="A0AAC9J5T0"/>
<evidence type="ECO:0000313" key="3">
    <source>
        <dbReference type="Proteomes" id="UP000182459"/>
    </source>
</evidence>
<name>A0AAC9J5T0_9GAMM</name>
<dbReference type="KEGG" id="fhi:FSC454_02750"/>